<dbReference type="Proteomes" id="UP001046870">
    <property type="component" value="Chromosome 15"/>
</dbReference>
<gene>
    <name evidence="11" type="ORF">MATL_G00178110</name>
</gene>
<dbReference type="PANTHER" id="PTHR18896">
    <property type="entry name" value="PHOSPHOLIPASE D"/>
    <property type="match status" value="1"/>
</dbReference>
<evidence type="ECO:0000256" key="8">
    <source>
        <dbReference type="SAM" id="MobiDB-lite"/>
    </source>
</evidence>
<dbReference type="Pfam" id="PF13091">
    <property type="entry name" value="PLDc_2"/>
    <property type="match status" value="1"/>
</dbReference>
<sequence>MCSILEGTDLQAAVAAWCEGMMSVRGRPQAPPLERLESVMSQFSGSLDQYDLQDDTDELDLSWPTDQFDGKPPESRSIPFQSIYSFLPFKSLDCRVFLEQVPILVRVTEVERFTSTTRVLNPNLYTIELSHGDFTWKIKRRFKHFQALHQELLKFKALLKIPLPTRNHAVQRRSFKGKKRCQGGHIPTLPRRPDALVKEEQLSLRKMQLEDYLKNILKRSMYRSHPATLEFLEVSQISFIQDLGPKGIEGIILKKSGGNTFPVCYWCGSNSVCYRWSKRWLVVKDSFVLYMRPEDGLVGTVILYDKGFHIKIGTQETGVRHGVTIENLCRALTIKCSTYRQARWWGHSILEFAQRYGEIFLKENRHGSFAPVRENTATKWFVNAAGYFNAIADALEGAKEEIFITGWWISPEIFLKRPVVDGNTWRLDFVLKRKAEQGVKICILLYKEVEVVLGLNSEYTKKTLMGLHPNIRVIRHPDHVPSTALLWAHHEKTVVIDQSVAFLGGIDLAYGRWDDSRHRLTDVGSVRRSPQPSPILSPSLARQSTAIIEEEGEETEDQDVGHGARDGLCDQERGERWCGAGRSDHAEHRREEGCSGPALQSCRLPRTGTEENCSCCSQGASESRQCSTRNSLSSRMAPQKEWQNKSPSFHSSESGSFRTHYSLPLPHETGSLRSHGSHNELFGEARFWHGKDYCNFILKDWVKLNKPFDDFIDRYKTPRMPWHDIGVAVQGKAARDIARHFIQRWNFTKLVKKRSGAMCYPFLLPKSLSAPLELPADMGKHTQANVQVLRSVCQWSIGSKVHEESIHLAYVSAIQNSKHFVYVENQFFISCADKTIHNSIGDTLTERILRAYREKKKYRVYVVMPLLPGFEGDISSGGGQAIKAIMYFNYRTMCRGEHSIIERLKCVMSDCWINYISFCGLRTHADLDGRLVTELIYVHSKLMIVDDRTVIIGSANINDRSMLGKRDSEMAVVVEDSELQASVMDGEMYQAGRFARSLREECFRLVLGLLDDLSVDVSDPISDRFYKEIWMVTAAKNASVYDKVFRCLPTDAVLNYKILREYVSRPCLATEDPVLAYEELKKVRGFLVQFPFYFLSEENLFPSFNSKEGIMPIELWT</sequence>
<evidence type="ECO:0000313" key="11">
    <source>
        <dbReference type="EMBL" id="KAG7463579.1"/>
    </source>
</evidence>
<feature type="compositionally biased region" description="Low complexity" evidence="8">
    <location>
        <begin position="646"/>
        <end position="655"/>
    </location>
</feature>
<dbReference type="GO" id="GO:0035091">
    <property type="term" value="F:phosphatidylinositol binding"/>
    <property type="evidence" value="ECO:0007669"/>
    <property type="project" value="InterPro"/>
</dbReference>
<dbReference type="InterPro" id="IPR016555">
    <property type="entry name" value="PLipase_D_euk"/>
</dbReference>
<name>A0A9D3T0E6_MEGAT</name>
<dbReference type="Gene3D" id="3.30.870.10">
    <property type="entry name" value="Endonuclease Chain A"/>
    <property type="match status" value="3"/>
</dbReference>
<evidence type="ECO:0000256" key="4">
    <source>
        <dbReference type="ARBA" id="ARBA00022801"/>
    </source>
</evidence>
<dbReference type="FunFam" id="3.30.870.10:FF:000005">
    <property type="entry name" value="Phospholipase"/>
    <property type="match status" value="1"/>
</dbReference>
<dbReference type="SMART" id="SM00312">
    <property type="entry name" value="PX"/>
    <property type="match status" value="1"/>
</dbReference>
<dbReference type="SUPFAM" id="SSF56024">
    <property type="entry name" value="Phospholipase D/nuclease"/>
    <property type="match status" value="3"/>
</dbReference>
<dbReference type="AlphaFoldDB" id="A0A9D3T0E6"/>
<dbReference type="CDD" id="cd06895">
    <property type="entry name" value="PX_PLD"/>
    <property type="match status" value="1"/>
</dbReference>
<evidence type="ECO:0000256" key="2">
    <source>
        <dbReference type="ARBA" id="ARBA00008664"/>
    </source>
</evidence>
<keyword evidence="12" id="KW-1185">Reference proteome</keyword>
<protein>
    <recommendedName>
        <fullName evidence="7">Phospholipase</fullName>
        <ecNumber evidence="7">3.1.4.4</ecNumber>
    </recommendedName>
</protein>
<dbReference type="PROSITE" id="PS50035">
    <property type="entry name" value="PLD"/>
    <property type="match status" value="2"/>
</dbReference>
<dbReference type="GO" id="GO:0004630">
    <property type="term" value="F:phospholipase D activity"/>
    <property type="evidence" value="ECO:0007669"/>
    <property type="project" value="UniProtKB-UniRule"/>
</dbReference>
<dbReference type="SUPFAM" id="SSF64268">
    <property type="entry name" value="PX domain"/>
    <property type="match status" value="1"/>
</dbReference>
<comment type="similarity">
    <text evidence="2 7">Belongs to the phospholipase D family.</text>
</comment>
<dbReference type="Pfam" id="PF00787">
    <property type="entry name" value="PX"/>
    <property type="match status" value="1"/>
</dbReference>
<dbReference type="InterPro" id="IPR036871">
    <property type="entry name" value="PX_dom_sf"/>
</dbReference>
<dbReference type="PROSITE" id="PS50195">
    <property type="entry name" value="PX"/>
    <property type="match status" value="1"/>
</dbReference>
<keyword evidence="5 7" id="KW-0442">Lipid degradation</keyword>
<dbReference type="GO" id="GO:0006654">
    <property type="term" value="P:phosphatidic acid biosynthetic process"/>
    <property type="evidence" value="ECO:0007669"/>
    <property type="project" value="InterPro"/>
</dbReference>
<dbReference type="GO" id="GO:0009395">
    <property type="term" value="P:phospholipid catabolic process"/>
    <property type="evidence" value="ECO:0007669"/>
    <property type="project" value="TreeGrafter"/>
</dbReference>
<dbReference type="EMBL" id="JAFDVH010000015">
    <property type="protein sequence ID" value="KAG7463579.1"/>
    <property type="molecule type" value="Genomic_DNA"/>
</dbReference>
<dbReference type="PIRSF" id="PIRSF009376">
    <property type="entry name" value="Phospholipase_D_euk"/>
    <property type="match status" value="1"/>
</dbReference>
<keyword evidence="4 7" id="KW-0378">Hydrolase</keyword>
<dbReference type="InterPro" id="IPR015679">
    <property type="entry name" value="PLipase_D_fam"/>
</dbReference>
<dbReference type="SUPFAM" id="SSF50729">
    <property type="entry name" value="PH domain-like"/>
    <property type="match status" value="1"/>
</dbReference>
<comment type="caution">
    <text evidence="11">The sequence shown here is derived from an EMBL/GenBank/DDBJ whole genome shotgun (WGS) entry which is preliminary data.</text>
</comment>
<accession>A0A9D3T0E6</accession>
<comment type="catalytic activity">
    <reaction evidence="1 7">
        <text>a 1,2-diacyl-sn-glycero-3-phosphocholine + H2O = a 1,2-diacyl-sn-glycero-3-phosphate + choline + H(+)</text>
        <dbReference type="Rhea" id="RHEA:14445"/>
        <dbReference type="ChEBI" id="CHEBI:15354"/>
        <dbReference type="ChEBI" id="CHEBI:15377"/>
        <dbReference type="ChEBI" id="CHEBI:15378"/>
        <dbReference type="ChEBI" id="CHEBI:57643"/>
        <dbReference type="ChEBI" id="CHEBI:58608"/>
        <dbReference type="EC" id="3.1.4.4"/>
    </reaction>
</comment>
<evidence type="ECO:0000313" key="12">
    <source>
        <dbReference type="Proteomes" id="UP001046870"/>
    </source>
</evidence>
<evidence type="ECO:0000259" key="9">
    <source>
        <dbReference type="PROSITE" id="PS50035"/>
    </source>
</evidence>
<dbReference type="FunFam" id="3.30.870.10:FF:000018">
    <property type="entry name" value="Phospholipase"/>
    <property type="match status" value="1"/>
</dbReference>
<evidence type="ECO:0000259" key="10">
    <source>
        <dbReference type="PROSITE" id="PS50195"/>
    </source>
</evidence>
<dbReference type="EC" id="3.1.4.4" evidence="7"/>
<keyword evidence="6" id="KW-0443">Lipid metabolism</keyword>
<dbReference type="SMART" id="SM00155">
    <property type="entry name" value="PLDc"/>
    <property type="match status" value="2"/>
</dbReference>
<reference evidence="11" key="1">
    <citation type="submission" date="2021-01" db="EMBL/GenBank/DDBJ databases">
        <authorList>
            <person name="Zahm M."/>
            <person name="Roques C."/>
            <person name="Cabau C."/>
            <person name="Klopp C."/>
            <person name="Donnadieu C."/>
            <person name="Jouanno E."/>
            <person name="Lampietro C."/>
            <person name="Louis A."/>
            <person name="Herpin A."/>
            <person name="Echchiki A."/>
            <person name="Berthelot C."/>
            <person name="Parey E."/>
            <person name="Roest-Crollius H."/>
            <person name="Braasch I."/>
            <person name="Postlethwait J."/>
            <person name="Bobe J."/>
            <person name="Montfort J."/>
            <person name="Bouchez O."/>
            <person name="Begum T."/>
            <person name="Mejri S."/>
            <person name="Adams A."/>
            <person name="Chen W.-J."/>
            <person name="Guiguen Y."/>
        </authorList>
    </citation>
    <scope>NUCLEOTIDE SEQUENCE</scope>
    <source>
        <strain evidence="11">YG-15Mar2019-1</strain>
        <tissue evidence="11">Brain</tissue>
    </source>
</reference>
<feature type="compositionally biased region" description="Polar residues" evidence="8">
    <location>
        <begin position="627"/>
        <end position="636"/>
    </location>
</feature>
<dbReference type="GO" id="GO:0060627">
    <property type="term" value="P:regulation of vesicle-mediated transport"/>
    <property type="evidence" value="ECO:0007669"/>
    <property type="project" value="TreeGrafter"/>
</dbReference>
<dbReference type="Pfam" id="PF00614">
    <property type="entry name" value="PLDc"/>
    <property type="match status" value="1"/>
</dbReference>
<dbReference type="Gene3D" id="3.30.1520.10">
    <property type="entry name" value="Phox-like domain"/>
    <property type="match status" value="1"/>
</dbReference>
<dbReference type="InterPro" id="IPR025202">
    <property type="entry name" value="PLD-like_dom"/>
</dbReference>
<evidence type="ECO:0000256" key="3">
    <source>
        <dbReference type="ARBA" id="ARBA00022737"/>
    </source>
</evidence>
<feature type="domain" description="PLD phosphodiesterase" evidence="9">
    <location>
        <begin position="485"/>
        <end position="512"/>
    </location>
</feature>
<dbReference type="FunFam" id="3.30.870.10:FF:000011">
    <property type="entry name" value="Phospholipase"/>
    <property type="match status" value="1"/>
</dbReference>
<dbReference type="PANTHER" id="PTHR18896:SF198">
    <property type="entry name" value="PHOSPHOLIPASE"/>
    <property type="match status" value="1"/>
</dbReference>
<evidence type="ECO:0000256" key="5">
    <source>
        <dbReference type="ARBA" id="ARBA00022963"/>
    </source>
</evidence>
<dbReference type="InterPro" id="IPR001736">
    <property type="entry name" value="PLipase_D/transphosphatidylase"/>
</dbReference>
<dbReference type="CDD" id="cd01254">
    <property type="entry name" value="PH_PLD"/>
    <property type="match status" value="1"/>
</dbReference>
<evidence type="ECO:0000256" key="6">
    <source>
        <dbReference type="ARBA" id="ARBA00023098"/>
    </source>
</evidence>
<keyword evidence="3" id="KW-0677">Repeat</keyword>
<evidence type="ECO:0000256" key="7">
    <source>
        <dbReference type="PIRNR" id="PIRNR009376"/>
    </source>
</evidence>
<feature type="domain" description="PLD phosphodiesterase" evidence="9">
    <location>
        <begin position="934"/>
        <end position="961"/>
    </location>
</feature>
<dbReference type="OrthoDB" id="14911at2759"/>
<evidence type="ECO:0000256" key="1">
    <source>
        <dbReference type="ARBA" id="ARBA00000798"/>
    </source>
</evidence>
<dbReference type="InterPro" id="IPR001683">
    <property type="entry name" value="PX_dom"/>
</dbReference>
<dbReference type="GO" id="GO:0032534">
    <property type="term" value="P:regulation of microvillus assembly"/>
    <property type="evidence" value="ECO:0007669"/>
    <property type="project" value="TreeGrafter"/>
</dbReference>
<organism evidence="11 12">
    <name type="scientific">Megalops atlanticus</name>
    <name type="common">Tarpon</name>
    <name type="synonym">Clupea gigantea</name>
    <dbReference type="NCBI Taxonomy" id="7932"/>
    <lineage>
        <taxon>Eukaryota</taxon>
        <taxon>Metazoa</taxon>
        <taxon>Chordata</taxon>
        <taxon>Craniata</taxon>
        <taxon>Vertebrata</taxon>
        <taxon>Euteleostomi</taxon>
        <taxon>Actinopterygii</taxon>
        <taxon>Neopterygii</taxon>
        <taxon>Teleostei</taxon>
        <taxon>Elopiformes</taxon>
        <taxon>Megalopidae</taxon>
        <taxon>Megalops</taxon>
    </lineage>
</organism>
<dbReference type="GO" id="GO:0035556">
    <property type="term" value="P:intracellular signal transduction"/>
    <property type="evidence" value="ECO:0007669"/>
    <property type="project" value="InterPro"/>
</dbReference>
<proteinExistence type="inferred from homology"/>
<feature type="region of interest" description="Disordered" evidence="8">
    <location>
        <begin position="627"/>
        <end position="655"/>
    </location>
</feature>
<dbReference type="CDD" id="cd09138">
    <property type="entry name" value="PLDc_vPLD1_2_yPLD_like_1"/>
    <property type="match status" value="1"/>
</dbReference>
<feature type="domain" description="PX" evidence="10">
    <location>
        <begin position="103"/>
        <end position="238"/>
    </location>
</feature>